<protein>
    <submittedName>
        <fullName evidence="7">Glycosyltransferase</fullName>
    </submittedName>
</protein>
<name>A0A6D0DCN3_ECOLX</name>
<evidence type="ECO:0000259" key="5">
    <source>
        <dbReference type="Pfam" id="PF00535"/>
    </source>
</evidence>
<dbReference type="InterPro" id="IPR029044">
    <property type="entry name" value="Nucleotide-diphossugar_trans"/>
</dbReference>
<evidence type="ECO:0000313" key="9">
    <source>
        <dbReference type="Proteomes" id="UP000462271"/>
    </source>
</evidence>
<dbReference type="CDD" id="cd04186">
    <property type="entry name" value="GT_2_like_c"/>
    <property type="match status" value="1"/>
</dbReference>
<accession>A0A6D0DCN3</accession>
<dbReference type="Pfam" id="PF00535">
    <property type="entry name" value="Glycos_transf_2"/>
    <property type="match status" value="1"/>
</dbReference>
<keyword evidence="2" id="KW-0328">Glycosyltransferase</keyword>
<evidence type="ECO:0000256" key="4">
    <source>
        <dbReference type="SAM" id="Phobius"/>
    </source>
</evidence>
<comment type="similarity">
    <text evidence="1">Belongs to the glycosyltransferase 2 family.</text>
</comment>
<sequence length="323" mass="37857">MKEDNVYIVVLNWENALETIKCLSSLFALEYDNYRIVVCDNNSQDSSVAEIINWIENKNINLQVLTEEDIDNFDRLRDNKIYIIKNNKNYGYAGGNNVGIKFALNDKTIKYIWILNNDTTVSPTALYSLCEKMHNHPNLGICGSLLLHQNNKSIIQAAGGVFNKVFCTTKHLYENVQWSELSESEKEHLNPDYIVGASMFIDKKVFETEGLLFEDYFLYYEEIDFCLRVRDKYKISVDFDSHVYHKLGDSIKKGKSELADYLSIRNRLIIARRFFPISFLTVWLSLFVVMFNRIKRMQFSRAFKVLKIIFIDSWEILLKYKTV</sequence>
<reference evidence="8 9" key="1">
    <citation type="submission" date="2019-12" db="EMBL/GenBank/DDBJ databases">
        <title>Enteriobacteria Tanzani isolates_10432.</title>
        <authorList>
            <person name="Subbiah M."/>
            <person name="Call D."/>
        </authorList>
    </citation>
    <scope>NUCLEOTIDE SEQUENCE [LARGE SCALE GENOMIC DNA]</scope>
    <source>
        <strain evidence="7 8">10432wG7</strain>
        <strain evidence="6 9">10432wG8</strain>
    </source>
</reference>
<keyword evidence="4" id="KW-1133">Transmembrane helix</keyword>
<gene>
    <name evidence="7" type="ORF">GQM13_03080</name>
    <name evidence="6" type="ORF">GQM21_19735</name>
</gene>
<dbReference type="AlphaFoldDB" id="A0A6D0DCN3"/>
<dbReference type="Gene3D" id="3.90.550.10">
    <property type="entry name" value="Spore Coat Polysaccharide Biosynthesis Protein SpsA, Chain A"/>
    <property type="match status" value="1"/>
</dbReference>
<organism evidence="7 8">
    <name type="scientific">Escherichia coli</name>
    <dbReference type="NCBI Taxonomy" id="562"/>
    <lineage>
        <taxon>Bacteria</taxon>
        <taxon>Pseudomonadati</taxon>
        <taxon>Pseudomonadota</taxon>
        <taxon>Gammaproteobacteria</taxon>
        <taxon>Enterobacterales</taxon>
        <taxon>Enterobacteriaceae</taxon>
        <taxon>Escherichia</taxon>
    </lineage>
</organism>
<feature type="domain" description="Glycosyltransferase 2-like" evidence="5">
    <location>
        <begin position="17"/>
        <end position="161"/>
    </location>
</feature>
<dbReference type="PANTHER" id="PTHR43179:SF12">
    <property type="entry name" value="GALACTOFURANOSYLTRANSFERASE GLFT2"/>
    <property type="match status" value="1"/>
</dbReference>
<evidence type="ECO:0000313" key="7">
    <source>
        <dbReference type="EMBL" id="MWL02432.1"/>
    </source>
</evidence>
<comment type="caution">
    <text evidence="7">The sequence shown here is derived from an EMBL/GenBank/DDBJ whole genome shotgun (WGS) entry which is preliminary data.</text>
</comment>
<evidence type="ECO:0000256" key="2">
    <source>
        <dbReference type="ARBA" id="ARBA00022676"/>
    </source>
</evidence>
<dbReference type="SUPFAM" id="SSF53448">
    <property type="entry name" value="Nucleotide-diphospho-sugar transferases"/>
    <property type="match status" value="1"/>
</dbReference>
<dbReference type="EMBL" id="WTMQ01000001">
    <property type="protein sequence ID" value="MWL02432.1"/>
    <property type="molecule type" value="Genomic_DNA"/>
</dbReference>
<keyword evidence="4" id="KW-0812">Transmembrane</keyword>
<keyword evidence="4" id="KW-0472">Membrane</keyword>
<evidence type="ECO:0000256" key="1">
    <source>
        <dbReference type="ARBA" id="ARBA00006739"/>
    </source>
</evidence>
<dbReference type="EMBL" id="WTML01000095">
    <property type="protein sequence ID" value="MWK99370.1"/>
    <property type="molecule type" value="Genomic_DNA"/>
</dbReference>
<evidence type="ECO:0000256" key="3">
    <source>
        <dbReference type="ARBA" id="ARBA00022679"/>
    </source>
</evidence>
<evidence type="ECO:0000313" key="6">
    <source>
        <dbReference type="EMBL" id="MWK99370.1"/>
    </source>
</evidence>
<keyword evidence="3 7" id="KW-0808">Transferase</keyword>
<dbReference type="InterPro" id="IPR001173">
    <property type="entry name" value="Glyco_trans_2-like"/>
</dbReference>
<dbReference type="Proteomes" id="UP000430081">
    <property type="component" value="Unassembled WGS sequence"/>
</dbReference>
<dbReference type="Proteomes" id="UP000462271">
    <property type="component" value="Unassembled WGS sequence"/>
</dbReference>
<evidence type="ECO:0000313" key="8">
    <source>
        <dbReference type="Proteomes" id="UP000430081"/>
    </source>
</evidence>
<proteinExistence type="inferred from homology"/>
<dbReference type="GO" id="GO:0016757">
    <property type="term" value="F:glycosyltransferase activity"/>
    <property type="evidence" value="ECO:0007669"/>
    <property type="project" value="UniProtKB-KW"/>
</dbReference>
<dbReference type="PANTHER" id="PTHR43179">
    <property type="entry name" value="RHAMNOSYLTRANSFERASE WBBL"/>
    <property type="match status" value="1"/>
</dbReference>
<dbReference type="RefSeq" id="WP_157704418.1">
    <property type="nucleotide sequence ID" value="NZ_WTMQ01000001.1"/>
</dbReference>
<feature type="transmembrane region" description="Helical" evidence="4">
    <location>
        <begin position="274"/>
        <end position="294"/>
    </location>
</feature>